<dbReference type="GO" id="GO:0006457">
    <property type="term" value="P:protein folding"/>
    <property type="evidence" value="ECO:0007669"/>
    <property type="project" value="InterPro"/>
</dbReference>
<dbReference type="InterPro" id="IPR018253">
    <property type="entry name" value="DnaJ_domain_CS"/>
</dbReference>
<evidence type="ECO:0000256" key="4">
    <source>
        <dbReference type="ARBA" id="ARBA00022833"/>
    </source>
</evidence>
<keyword evidence="3 5" id="KW-0863">Zinc-finger</keyword>
<dbReference type="AlphaFoldDB" id="A0A836IRV4"/>
<feature type="region of interest" description="Disordered" evidence="6">
    <location>
        <begin position="369"/>
        <end position="394"/>
    </location>
</feature>
<dbReference type="CDD" id="cd10719">
    <property type="entry name" value="DnaJ_zf"/>
    <property type="match status" value="1"/>
</dbReference>
<dbReference type="GO" id="GO:0009408">
    <property type="term" value="P:response to heat"/>
    <property type="evidence" value="ECO:0007669"/>
    <property type="project" value="InterPro"/>
</dbReference>
<name>A0A836IRV4_9TRYP</name>
<dbReference type="CDD" id="cd06257">
    <property type="entry name" value="DnaJ"/>
    <property type="match status" value="1"/>
</dbReference>
<protein>
    <submittedName>
        <fullName evidence="9">Uncharacterized protein</fullName>
    </submittedName>
</protein>
<dbReference type="InterPro" id="IPR036869">
    <property type="entry name" value="J_dom_sf"/>
</dbReference>
<dbReference type="GO" id="GO:0005524">
    <property type="term" value="F:ATP binding"/>
    <property type="evidence" value="ECO:0007669"/>
    <property type="project" value="InterPro"/>
</dbReference>
<comment type="caution">
    <text evidence="9">The sequence shown here is derived from an EMBL/GenBank/DDBJ whole genome shotgun (WGS) entry which is preliminary data.</text>
</comment>
<proteinExistence type="inferred from homology"/>
<evidence type="ECO:0000256" key="3">
    <source>
        <dbReference type="ARBA" id="ARBA00022771"/>
    </source>
</evidence>
<dbReference type="GeneID" id="94291006"/>
<dbReference type="HAMAP" id="MF_01152">
    <property type="entry name" value="DnaJ"/>
    <property type="match status" value="1"/>
</dbReference>
<feature type="domain" description="CR-type" evidence="8">
    <location>
        <begin position="119"/>
        <end position="204"/>
    </location>
</feature>
<dbReference type="GO" id="GO:0051082">
    <property type="term" value="F:unfolded protein binding"/>
    <property type="evidence" value="ECO:0007669"/>
    <property type="project" value="InterPro"/>
</dbReference>
<dbReference type="OrthoDB" id="550424at2759"/>
<sequence>MVKDTAYYTALGVAPSASEEEIRRAYRRLALKYHPDKNTDPGAQEKFKEVSVAYECLSDPQKRSQYDKYGKDAVKMQEGGVDPSDLFASFFGGGRARGEPKPKNIIHELPVALEAFYCGKTIKLSITRDRLCTQCGGSGSKVAGASPTCRDCGGSGVRMMTRQIQPGFIQQIQTACPTCRGKGTCLREEDKCPKCHGQQIVKEQKIFEVVVEKGMPRGESVTFLGEGDQIPGVKLSGDIIIVLDQKPHSIFVRKGNHLLMEHAISLVEALTGFSLNVTQLDGRELTISSVDTVIDPSAMYAVSREGMPVAHTGGMERGDLIIRFRVIFPKTLKQASVPQLRDILGYTPSLPPKEGAEEHVLHESHIDLEKEARHNAYDPDDEQPRVHTSGCAQQ</sequence>
<dbReference type="GO" id="GO:0030544">
    <property type="term" value="F:Hsp70 protein binding"/>
    <property type="evidence" value="ECO:0007669"/>
    <property type="project" value="InterPro"/>
</dbReference>
<dbReference type="SMART" id="SM00271">
    <property type="entry name" value="DnaJ"/>
    <property type="match status" value="1"/>
</dbReference>
<dbReference type="PROSITE" id="PS51188">
    <property type="entry name" value="ZF_CR"/>
    <property type="match status" value="1"/>
</dbReference>
<evidence type="ECO:0000256" key="6">
    <source>
        <dbReference type="SAM" id="MobiDB-lite"/>
    </source>
</evidence>
<dbReference type="InterPro" id="IPR044713">
    <property type="entry name" value="DNJA1/2-like"/>
</dbReference>
<dbReference type="InterPro" id="IPR008971">
    <property type="entry name" value="HSP40/DnaJ_pept-bd"/>
</dbReference>
<dbReference type="Pfam" id="PF00226">
    <property type="entry name" value="DnaJ"/>
    <property type="match status" value="1"/>
</dbReference>
<dbReference type="RefSeq" id="XP_067757129.1">
    <property type="nucleotide sequence ID" value="XM_067900929.1"/>
</dbReference>
<feature type="zinc finger region" description="CR-type" evidence="5">
    <location>
        <begin position="119"/>
        <end position="204"/>
    </location>
</feature>
<dbReference type="InterPro" id="IPR012724">
    <property type="entry name" value="DnaJ"/>
</dbReference>
<dbReference type="GO" id="GO:0008270">
    <property type="term" value="F:zinc ion binding"/>
    <property type="evidence" value="ECO:0007669"/>
    <property type="project" value="UniProtKB-KW"/>
</dbReference>
<dbReference type="Gene3D" id="2.60.260.20">
    <property type="entry name" value="Urease metallochaperone UreE, N-terminal domain"/>
    <property type="match status" value="2"/>
</dbReference>
<dbReference type="InterPro" id="IPR036410">
    <property type="entry name" value="HSP_DnaJ_Cys-rich_dom_sf"/>
</dbReference>
<dbReference type="FunFam" id="2.10.230.10:FF:000001">
    <property type="entry name" value="DnaJ subfamily A member 2"/>
    <property type="match status" value="1"/>
</dbReference>
<dbReference type="SUPFAM" id="SSF57938">
    <property type="entry name" value="DnaJ/Hsp40 cysteine-rich domain"/>
    <property type="match status" value="1"/>
</dbReference>
<evidence type="ECO:0000256" key="1">
    <source>
        <dbReference type="ARBA" id="ARBA00022723"/>
    </source>
</evidence>
<dbReference type="Gene3D" id="1.10.287.110">
    <property type="entry name" value="DnaJ domain"/>
    <property type="match status" value="1"/>
</dbReference>
<evidence type="ECO:0000259" key="7">
    <source>
        <dbReference type="PROSITE" id="PS50076"/>
    </source>
</evidence>
<dbReference type="InterPro" id="IPR001623">
    <property type="entry name" value="DnaJ_domain"/>
</dbReference>
<dbReference type="Pfam" id="PF00684">
    <property type="entry name" value="DnaJ_CXXCXGXG"/>
    <property type="match status" value="1"/>
</dbReference>
<accession>A0A836IRV4</accession>
<keyword evidence="4 5" id="KW-0862">Zinc</keyword>
<dbReference type="Pfam" id="PF01556">
    <property type="entry name" value="DnaJ_C"/>
    <property type="match status" value="1"/>
</dbReference>
<dbReference type="FunFam" id="2.60.260.20:FF:000003">
    <property type="entry name" value="DnaJ subfamily A member 2"/>
    <property type="match status" value="1"/>
</dbReference>
<feature type="domain" description="J" evidence="7">
    <location>
        <begin position="6"/>
        <end position="70"/>
    </location>
</feature>
<evidence type="ECO:0000313" key="9">
    <source>
        <dbReference type="EMBL" id="KAG5504506.1"/>
    </source>
</evidence>
<organism evidence="9 10">
    <name type="scientific">Porcisia hertigi</name>
    <dbReference type="NCBI Taxonomy" id="2761500"/>
    <lineage>
        <taxon>Eukaryota</taxon>
        <taxon>Discoba</taxon>
        <taxon>Euglenozoa</taxon>
        <taxon>Kinetoplastea</taxon>
        <taxon>Metakinetoplastina</taxon>
        <taxon>Trypanosomatida</taxon>
        <taxon>Trypanosomatidae</taxon>
        <taxon>Leishmaniinae</taxon>
        <taxon>Porcisia</taxon>
    </lineage>
</organism>
<dbReference type="KEGG" id="phet:94291006"/>
<dbReference type="Proteomes" id="UP000674318">
    <property type="component" value="Unassembled WGS sequence"/>
</dbReference>
<evidence type="ECO:0000259" key="8">
    <source>
        <dbReference type="PROSITE" id="PS51188"/>
    </source>
</evidence>
<keyword evidence="1 5" id="KW-0479">Metal-binding</keyword>
<dbReference type="InterPro" id="IPR001305">
    <property type="entry name" value="HSP_DnaJ_Cys-rich_dom"/>
</dbReference>
<reference evidence="9 10" key="1">
    <citation type="submission" date="2021-02" db="EMBL/GenBank/DDBJ databases">
        <title>Porcisia hertigi Genome sequencing and assembly.</title>
        <authorList>
            <person name="Almutairi H."/>
            <person name="Gatherer D."/>
        </authorList>
    </citation>
    <scope>NUCLEOTIDE SEQUENCE [LARGE SCALE GENOMIC DNA]</scope>
    <source>
        <strain evidence="9 10">C119</strain>
    </source>
</reference>
<gene>
    <name evidence="9" type="ORF">JKF63_04958</name>
</gene>
<dbReference type="Gene3D" id="2.10.230.10">
    <property type="entry name" value="Heat shock protein DnaJ, cysteine-rich domain"/>
    <property type="match status" value="1"/>
</dbReference>
<dbReference type="PROSITE" id="PS50076">
    <property type="entry name" value="DNAJ_2"/>
    <property type="match status" value="1"/>
</dbReference>
<dbReference type="SUPFAM" id="SSF49493">
    <property type="entry name" value="HSP40/DnaJ peptide-binding domain"/>
    <property type="match status" value="2"/>
</dbReference>
<feature type="compositionally biased region" description="Basic and acidic residues" evidence="6">
    <location>
        <begin position="369"/>
        <end position="385"/>
    </location>
</feature>
<evidence type="ECO:0000256" key="2">
    <source>
        <dbReference type="ARBA" id="ARBA00022737"/>
    </source>
</evidence>
<dbReference type="FunFam" id="1.10.287.110:FF:000074">
    <property type="entry name" value="Heat shock protein DNAJ, putative"/>
    <property type="match status" value="1"/>
</dbReference>
<evidence type="ECO:0000256" key="5">
    <source>
        <dbReference type="PROSITE-ProRule" id="PRU00546"/>
    </source>
</evidence>
<dbReference type="PRINTS" id="PR00625">
    <property type="entry name" value="JDOMAIN"/>
</dbReference>
<dbReference type="InterPro" id="IPR002939">
    <property type="entry name" value="DnaJ_C"/>
</dbReference>
<keyword evidence="2" id="KW-0677">Repeat</keyword>
<dbReference type="PROSITE" id="PS00636">
    <property type="entry name" value="DNAJ_1"/>
    <property type="match status" value="1"/>
</dbReference>
<evidence type="ECO:0000313" key="10">
    <source>
        <dbReference type="Proteomes" id="UP000674318"/>
    </source>
</evidence>
<dbReference type="CDD" id="cd10747">
    <property type="entry name" value="DnaJ_C"/>
    <property type="match status" value="1"/>
</dbReference>
<dbReference type="PANTHER" id="PTHR43888">
    <property type="entry name" value="DNAJ-LIKE-2, ISOFORM A-RELATED"/>
    <property type="match status" value="1"/>
</dbReference>
<keyword evidence="10" id="KW-1185">Reference proteome</keyword>
<dbReference type="SUPFAM" id="SSF46565">
    <property type="entry name" value="Chaperone J-domain"/>
    <property type="match status" value="1"/>
</dbReference>
<dbReference type="EMBL" id="JAFJZO010000023">
    <property type="protein sequence ID" value="KAG5504506.1"/>
    <property type="molecule type" value="Genomic_DNA"/>
</dbReference>